<dbReference type="PANTHER" id="PTHR26374">
    <property type="entry name" value="ZINC FINGER PROTEIN ZAT5"/>
    <property type="match status" value="1"/>
</dbReference>
<evidence type="ECO:0000256" key="10">
    <source>
        <dbReference type="SAM" id="MobiDB-lite"/>
    </source>
</evidence>
<evidence type="ECO:0000256" key="9">
    <source>
        <dbReference type="PROSITE-ProRule" id="PRU00042"/>
    </source>
</evidence>
<dbReference type="InterPro" id="IPR036236">
    <property type="entry name" value="Znf_C2H2_sf"/>
</dbReference>
<evidence type="ECO:0000313" key="12">
    <source>
        <dbReference type="EnsemblPlants" id="OPUNC03G12210.1"/>
    </source>
</evidence>
<dbReference type="GO" id="GO:0005634">
    <property type="term" value="C:nucleus"/>
    <property type="evidence" value="ECO:0007669"/>
    <property type="project" value="UniProtKB-SubCell"/>
</dbReference>
<dbReference type="Gene3D" id="3.30.160.60">
    <property type="entry name" value="Classic Zinc Finger"/>
    <property type="match status" value="1"/>
</dbReference>
<evidence type="ECO:0000259" key="11">
    <source>
        <dbReference type="PROSITE" id="PS50157"/>
    </source>
</evidence>
<evidence type="ECO:0000256" key="2">
    <source>
        <dbReference type="ARBA" id="ARBA00022723"/>
    </source>
</evidence>
<protein>
    <recommendedName>
        <fullName evidence="11">C2H2-type domain-containing protein</fullName>
    </recommendedName>
</protein>
<evidence type="ECO:0000256" key="1">
    <source>
        <dbReference type="ARBA" id="ARBA00004123"/>
    </source>
</evidence>
<keyword evidence="6" id="KW-0805">Transcription regulation</keyword>
<dbReference type="AlphaFoldDB" id="A0A0E0KC27"/>
<dbReference type="Pfam" id="PF13912">
    <property type="entry name" value="zf-C2H2_6"/>
    <property type="match status" value="2"/>
</dbReference>
<keyword evidence="8" id="KW-0539">Nucleus</keyword>
<keyword evidence="7" id="KW-0804">Transcription</keyword>
<keyword evidence="5" id="KW-0862">Zinc</keyword>
<accession>A0A0E0KC27</accession>
<evidence type="ECO:0000256" key="3">
    <source>
        <dbReference type="ARBA" id="ARBA00022737"/>
    </source>
</evidence>
<proteinExistence type="predicted"/>
<keyword evidence="13" id="KW-1185">Reference proteome</keyword>
<reference evidence="12" key="2">
    <citation type="submission" date="2018-05" db="EMBL/GenBank/DDBJ databases">
        <title>OpunRS2 (Oryza punctata Reference Sequence Version 2).</title>
        <authorList>
            <person name="Zhang J."/>
            <person name="Kudrna D."/>
            <person name="Lee S."/>
            <person name="Talag J."/>
            <person name="Welchert J."/>
            <person name="Wing R.A."/>
        </authorList>
    </citation>
    <scope>NUCLEOTIDE SEQUENCE [LARGE SCALE GENOMIC DNA]</scope>
</reference>
<feature type="region of interest" description="Disordered" evidence="10">
    <location>
        <begin position="73"/>
        <end position="92"/>
    </location>
</feature>
<dbReference type="EnsemblPlants" id="OPUNC03G12210.1">
    <property type="protein sequence ID" value="OPUNC03G12210.1"/>
    <property type="gene ID" value="OPUNC03G12210"/>
</dbReference>
<dbReference type="eggNOG" id="KOG1721">
    <property type="taxonomic scope" value="Eukaryota"/>
</dbReference>
<keyword evidence="3" id="KW-0677">Repeat</keyword>
<sequence>MASGKRSRRQAEEAAFSLFDSSDMVRILLLFSGAHGRGGGTAASPPERMFQCKTCNRQFPTFQALGGHRASSHKKRRCLADGDRPPSRRPSPRCTGTCSICGLEFAVGQALGGHMRRHQAVMVDGLGLGLRLGIGVVGQNDDEEGKKMKAAAAAELVFDLNVPALE</sequence>
<keyword evidence="4 9" id="KW-0863">Zinc-finger</keyword>
<dbReference type="Proteomes" id="UP000026962">
    <property type="component" value="Chromosome 3"/>
</dbReference>
<dbReference type="Gramene" id="OPUNC03G12210.1">
    <property type="protein sequence ID" value="OPUNC03G12210.1"/>
    <property type="gene ID" value="OPUNC03G12210"/>
</dbReference>
<evidence type="ECO:0000256" key="6">
    <source>
        <dbReference type="ARBA" id="ARBA00023015"/>
    </source>
</evidence>
<evidence type="ECO:0000256" key="5">
    <source>
        <dbReference type="ARBA" id="ARBA00022833"/>
    </source>
</evidence>
<evidence type="ECO:0000256" key="7">
    <source>
        <dbReference type="ARBA" id="ARBA00023163"/>
    </source>
</evidence>
<dbReference type="HOGENOM" id="CLU_059471_3_3_1"/>
<dbReference type="InterPro" id="IPR013087">
    <property type="entry name" value="Znf_C2H2_type"/>
</dbReference>
<dbReference type="PROSITE" id="PS50157">
    <property type="entry name" value="ZINC_FINGER_C2H2_2"/>
    <property type="match status" value="1"/>
</dbReference>
<feature type="domain" description="C2H2-type" evidence="11">
    <location>
        <begin position="50"/>
        <end position="78"/>
    </location>
</feature>
<dbReference type="SMART" id="SM00355">
    <property type="entry name" value="ZnF_C2H2"/>
    <property type="match status" value="2"/>
</dbReference>
<reference evidence="12" key="1">
    <citation type="submission" date="2015-04" db="UniProtKB">
        <authorList>
            <consortium name="EnsemblPlants"/>
        </authorList>
    </citation>
    <scope>IDENTIFICATION</scope>
</reference>
<comment type="subcellular location">
    <subcellularLocation>
        <location evidence="1">Nucleus</location>
    </subcellularLocation>
</comment>
<dbReference type="GO" id="GO:0008270">
    <property type="term" value="F:zinc ion binding"/>
    <property type="evidence" value="ECO:0007669"/>
    <property type="project" value="UniProtKB-KW"/>
</dbReference>
<evidence type="ECO:0000313" key="13">
    <source>
        <dbReference type="Proteomes" id="UP000026962"/>
    </source>
</evidence>
<dbReference type="PANTHER" id="PTHR26374:SF471">
    <property type="entry name" value="OS03G0279700 PROTEIN"/>
    <property type="match status" value="1"/>
</dbReference>
<evidence type="ECO:0000256" key="8">
    <source>
        <dbReference type="ARBA" id="ARBA00023242"/>
    </source>
</evidence>
<dbReference type="STRING" id="4537.A0A0E0KC27"/>
<name>A0A0E0KC27_ORYPU</name>
<dbReference type="PROSITE" id="PS00028">
    <property type="entry name" value="ZINC_FINGER_C2H2_1"/>
    <property type="match status" value="2"/>
</dbReference>
<organism evidence="12">
    <name type="scientific">Oryza punctata</name>
    <name type="common">Red rice</name>
    <dbReference type="NCBI Taxonomy" id="4537"/>
    <lineage>
        <taxon>Eukaryota</taxon>
        <taxon>Viridiplantae</taxon>
        <taxon>Streptophyta</taxon>
        <taxon>Embryophyta</taxon>
        <taxon>Tracheophyta</taxon>
        <taxon>Spermatophyta</taxon>
        <taxon>Magnoliopsida</taxon>
        <taxon>Liliopsida</taxon>
        <taxon>Poales</taxon>
        <taxon>Poaceae</taxon>
        <taxon>BOP clade</taxon>
        <taxon>Oryzoideae</taxon>
        <taxon>Oryzeae</taxon>
        <taxon>Oryzinae</taxon>
        <taxon>Oryza</taxon>
    </lineage>
</organism>
<evidence type="ECO:0000256" key="4">
    <source>
        <dbReference type="ARBA" id="ARBA00022771"/>
    </source>
</evidence>
<keyword evidence="2" id="KW-0479">Metal-binding</keyword>
<dbReference type="SUPFAM" id="SSF57667">
    <property type="entry name" value="beta-beta-alpha zinc fingers"/>
    <property type="match status" value="1"/>
</dbReference>